<evidence type="ECO:0000313" key="3">
    <source>
        <dbReference type="Proteomes" id="UP000690515"/>
    </source>
</evidence>
<evidence type="ECO:0000256" key="1">
    <source>
        <dbReference type="SAM" id="Phobius"/>
    </source>
</evidence>
<dbReference type="Proteomes" id="UP000690515">
    <property type="component" value="Unassembled WGS sequence"/>
</dbReference>
<gene>
    <name evidence="2" type="ORF">KCG35_25620</name>
</gene>
<dbReference type="RefSeq" id="WP_215822685.1">
    <property type="nucleotide sequence ID" value="NZ_JAGSOY010000278.1"/>
</dbReference>
<sequence length="213" mass="24042">MAKVESNEKEEIALDKLKNNESSMNVFTKNVKVIHLSTVSKISSDIKRNEIELMFKDGKTEDDETMFFGDNQSFQSAYGFIKNLFGDKFIETVDEYNIPKASYGALWALTIFGFLTWLFYRMADQIEQEGADPHGRKAKLLVKFIDLLGTTGVAVIGGLILLATLTYLVSRIRKPPSYLVLHPGNYKSSSITRTAINYVILIVVWIVLVKAML</sequence>
<feature type="transmembrane region" description="Helical" evidence="1">
    <location>
        <begin position="190"/>
        <end position="209"/>
    </location>
</feature>
<evidence type="ECO:0000313" key="2">
    <source>
        <dbReference type="EMBL" id="MBU2714434.1"/>
    </source>
</evidence>
<keyword evidence="1" id="KW-1133">Transmembrane helix</keyword>
<reference evidence="2 3" key="1">
    <citation type="submission" date="2021-04" db="EMBL/GenBank/DDBJ databases">
        <authorList>
            <person name="Pira H."/>
            <person name="Risdian C."/>
            <person name="Wink J."/>
        </authorList>
    </citation>
    <scope>NUCLEOTIDE SEQUENCE [LARGE SCALE GENOMIC DNA]</scope>
    <source>
        <strain evidence="2 3">WH53</strain>
    </source>
</reference>
<dbReference type="EMBL" id="JAGSOY010000278">
    <property type="protein sequence ID" value="MBU2714434.1"/>
    <property type="molecule type" value="Genomic_DNA"/>
</dbReference>
<feature type="non-terminal residue" evidence="2">
    <location>
        <position position="1"/>
    </location>
</feature>
<keyword evidence="3" id="KW-1185">Reference proteome</keyword>
<name>A0ABS5ZKF3_9GAMM</name>
<feature type="transmembrane region" description="Helical" evidence="1">
    <location>
        <begin position="140"/>
        <end position="170"/>
    </location>
</feature>
<protein>
    <recommendedName>
        <fullName evidence="4">DUF1206 domain-containing protein</fullName>
    </recommendedName>
</protein>
<keyword evidence="1" id="KW-0472">Membrane</keyword>
<keyword evidence="1" id="KW-0812">Transmembrane</keyword>
<comment type="caution">
    <text evidence="2">The sequence shown here is derived from an EMBL/GenBank/DDBJ whole genome shotgun (WGS) entry which is preliminary data.</text>
</comment>
<proteinExistence type="predicted"/>
<organism evidence="2 3">
    <name type="scientific">Zooshikella harenae</name>
    <dbReference type="NCBI Taxonomy" id="2827238"/>
    <lineage>
        <taxon>Bacteria</taxon>
        <taxon>Pseudomonadati</taxon>
        <taxon>Pseudomonadota</taxon>
        <taxon>Gammaproteobacteria</taxon>
        <taxon>Oceanospirillales</taxon>
        <taxon>Zooshikellaceae</taxon>
        <taxon>Zooshikella</taxon>
    </lineage>
</organism>
<feature type="transmembrane region" description="Helical" evidence="1">
    <location>
        <begin position="101"/>
        <end position="120"/>
    </location>
</feature>
<evidence type="ECO:0008006" key="4">
    <source>
        <dbReference type="Google" id="ProtNLM"/>
    </source>
</evidence>
<accession>A0ABS5ZKF3</accession>